<accession>A0AAN7VUP4</accession>
<feature type="domain" description="Anaphase-promoting complex subunit 4-like WD40" evidence="7">
    <location>
        <begin position="21"/>
        <end position="108"/>
    </location>
</feature>
<keyword evidence="2" id="KW-0132">Cell division</keyword>
<dbReference type="InterPro" id="IPR024790">
    <property type="entry name" value="APC4_long_dom"/>
</dbReference>
<name>A0AAN7VUP4_9COLE</name>
<dbReference type="GO" id="GO:0070979">
    <property type="term" value="P:protein K11-linked ubiquitination"/>
    <property type="evidence" value="ECO:0007669"/>
    <property type="project" value="TreeGrafter"/>
</dbReference>
<evidence type="ECO:0000313" key="10">
    <source>
        <dbReference type="EMBL" id="KAK5650039.1"/>
    </source>
</evidence>
<gene>
    <name evidence="10" type="ORF">RI129_001068</name>
</gene>
<keyword evidence="4" id="KW-0833">Ubl conjugation pathway</keyword>
<dbReference type="AlphaFoldDB" id="A0AAN7VUP4"/>
<feature type="region of interest" description="Disordered" evidence="6">
    <location>
        <begin position="714"/>
        <end position="747"/>
    </location>
</feature>
<comment type="caution">
    <text evidence="10">The sequence shown here is derived from an EMBL/GenBank/DDBJ whole genome shotgun (WGS) entry which is preliminary data.</text>
</comment>
<evidence type="ECO:0000313" key="11">
    <source>
        <dbReference type="Proteomes" id="UP001329430"/>
    </source>
</evidence>
<dbReference type="GO" id="GO:0034399">
    <property type="term" value="C:nuclear periphery"/>
    <property type="evidence" value="ECO:0007669"/>
    <property type="project" value="TreeGrafter"/>
</dbReference>
<feature type="domain" description="Anaphase-promoting complex subunit 4 long" evidence="8">
    <location>
        <begin position="232"/>
        <end position="427"/>
    </location>
</feature>
<keyword evidence="5" id="KW-0131">Cell cycle</keyword>
<evidence type="ECO:0000256" key="5">
    <source>
        <dbReference type="ARBA" id="ARBA00023306"/>
    </source>
</evidence>
<proteinExistence type="predicted"/>
<feature type="compositionally biased region" description="Acidic residues" evidence="6">
    <location>
        <begin position="716"/>
        <end position="727"/>
    </location>
</feature>
<dbReference type="Pfam" id="PF23405">
    <property type="entry name" value="WD40_APC4_C-half"/>
    <property type="match status" value="1"/>
</dbReference>
<evidence type="ECO:0000259" key="9">
    <source>
        <dbReference type="Pfam" id="PF23405"/>
    </source>
</evidence>
<evidence type="ECO:0000259" key="8">
    <source>
        <dbReference type="Pfam" id="PF12896"/>
    </source>
</evidence>
<evidence type="ECO:0000256" key="1">
    <source>
        <dbReference type="ARBA" id="ARBA00016067"/>
    </source>
</evidence>
<feature type="compositionally biased region" description="Polar residues" evidence="6">
    <location>
        <begin position="729"/>
        <end position="747"/>
    </location>
</feature>
<dbReference type="InterPro" id="IPR024789">
    <property type="entry name" value="APC4"/>
</dbReference>
<dbReference type="PANTHER" id="PTHR13260">
    <property type="entry name" value="ANAPHASE PROMOTING COMPLEX SUBUNIT 4 APC4"/>
    <property type="match status" value="1"/>
</dbReference>
<keyword evidence="11" id="KW-1185">Reference proteome</keyword>
<dbReference type="Pfam" id="PF12896">
    <property type="entry name" value="ANAPC4"/>
    <property type="match status" value="1"/>
</dbReference>
<evidence type="ECO:0000259" key="7">
    <source>
        <dbReference type="Pfam" id="PF12894"/>
    </source>
</evidence>
<dbReference type="GO" id="GO:0051301">
    <property type="term" value="P:cell division"/>
    <property type="evidence" value="ECO:0007669"/>
    <property type="project" value="UniProtKB-KW"/>
</dbReference>
<dbReference type="GO" id="GO:0031145">
    <property type="term" value="P:anaphase-promoting complex-dependent catabolic process"/>
    <property type="evidence" value="ECO:0007669"/>
    <property type="project" value="InterPro"/>
</dbReference>
<dbReference type="Gene3D" id="2.130.10.10">
    <property type="entry name" value="YVTN repeat-like/Quinoprotein amine dehydrogenase"/>
    <property type="match status" value="1"/>
</dbReference>
<evidence type="ECO:0000256" key="2">
    <source>
        <dbReference type="ARBA" id="ARBA00022618"/>
    </source>
</evidence>
<dbReference type="GO" id="GO:0005680">
    <property type="term" value="C:anaphase-promoting complex"/>
    <property type="evidence" value="ECO:0007669"/>
    <property type="project" value="InterPro"/>
</dbReference>
<dbReference type="InterPro" id="IPR024977">
    <property type="entry name" value="Apc4-like_WD40_dom"/>
</dbReference>
<dbReference type="Pfam" id="PF12894">
    <property type="entry name" value="ANAPC4_WD40"/>
    <property type="match status" value="1"/>
</dbReference>
<keyword evidence="3" id="KW-0498">Mitosis</keyword>
<evidence type="ECO:0000256" key="3">
    <source>
        <dbReference type="ARBA" id="ARBA00022776"/>
    </source>
</evidence>
<dbReference type="EMBL" id="JAVRBK010000001">
    <property type="protein sequence ID" value="KAK5650039.1"/>
    <property type="molecule type" value="Genomic_DNA"/>
</dbReference>
<organism evidence="10 11">
    <name type="scientific">Pyrocoelia pectoralis</name>
    <dbReference type="NCBI Taxonomy" id="417401"/>
    <lineage>
        <taxon>Eukaryota</taxon>
        <taxon>Metazoa</taxon>
        <taxon>Ecdysozoa</taxon>
        <taxon>Arthropoda</taxon>
        <taxon>Hexapoda</taxon>
        <taxon>Insecta</taxon>
        <taxon>Pterygota</taxon>
        <taxon>Neoptera</taxon>
        <taxon>Endopterygota</taxon>
        <taxon>Coleoptera</taxon>
        <taxon>Polyphaga</taxon>
        <taxon>Elateriformia</taxon>
        <taxon>Elateroidea</taxon>
        <taxon>Lampyridae</taxon>
        <taxon>Lampyrinae</taxon>
        <taxon>Pyrocoelia</taxon>
    </lineage>
</organism>
<reference evidence="10 11" key="1">
    <citation type="journal article" date="2024" name="Insects">
        <title>An Improved Chromosome-Level Genome Assembly of the Firefly Pyrocoelia pectoralis.</title>
        <authorList>
            <person name="Fu X."/>
            <person name="Meyer-Rochow V.B."/>
            <person name="Ballantyne L."/>
            <person name="Zhu X."/>
        </authorList>
    </citation>
    <scope>NUCLEOTIDE SEQUENCE [LARGE SCALE GENOMIC DNA]</scope>
    <source>
        <strain evidence="10">XCY_ONT2</strain>
    </source>
</reference>
<evidence type="ECO:0000256" key="4">
    <source>
        <dbReference type="ARBA" id="ARBA00022786"/>
    </source>
</evidence>
<dbReference type="InterPro" id="IPR015943">
    <property type="entry name" value="WD40/YVTN_repeat-like_dom_sf"/>
</dbReference>
<feature type="domain" description="Anaphase-promoting complex subunit 4 C-terminal half WD40" evidence="9">
    <location>
        <begin position="610"/>
        <end position="715"/>
    </location>
</feature>
<dbReference type="InterPro" id="IPR056358">
    <property type="entry name" value="APC4_C"/>
</dbReference>
<protein>
    <recommendedName>
        <fullName evidence="1">Anaphase-promoting complex subunit 4</fullName>
    </recommendedName>
</protein>
<dbReference type="Proteomes" id="UP001329430">
    <property type="component" value="Chromosome 1"/>
</dbReference>
<dbReference type="PANTHER" id="PTHR13260:SF0">
    <property type="entry name" value="ANAPHASE-PROMOTING COMPLEX SUBUNIT 4"/>
    <property type="match status" value="1"/>
</dbReference>
<dbReference type="InterPro" id="IPR036322">
    <property type="entry name" value="WD40_repeat_dom_sf"/>
</dbReference>
<evidence type="ECO:0000256" key="6">
    <source>
        <dbReference type="SAM" id="MobiDB-lite"/>
    </source>
</evidence>
<dbReference type="SUPFAM" id="SSF50978">
    <property type="entry name" value="WD40 repeat-like"/>
    <property type="match status" value="1"/>
</dbReference>
<sequence length="747" mass="85213">MSHTIKQVEERNVANEIDILLWSDRMDLVAISNVKGEVALHRLSWARAWCLAPPMEYVLVSGMAWRPDGRILAVAYNTGDIYLINVENKNVLHKVHIEEQVTCISWAQEKNDIKQSTLNEEDEDMSYTKYPDHSSKYVLELSPLSSLSPTMTNLQDENTHSNLFHEQKELNLLLIGTSGGHLRISIFGQFVCAELNINDFVGHKCSVMSAHLSDDLSILYVTVKCESSIKIVIIKTDLLKVHSKEIFAIAVKDAHLNNLVSYLSNIIVLIKESWETSLLEMDTKLSFYAATVPDGVLSADFLDLLMFGITSDRMQKFLLQDLTEKGLKKFGQVIEMCYANIQKLLLKHVTKAGQNITFHLSELRGMARLKHNFKVGLSENAITEAIGANGSFLIKGGEMHQIINHFMINYKAFFRWIYAEILHLMDEKVVPDMPKNTQQDITHIMEFVLNFDNIKRFGSMRPGKNNFSVEKLGQYLNDVPLSIPPETEENIWEQFLKRNECIHDDPHLIKRFPNYSLILQFKQLVASIENIFTVPKSLIANQFSVSHILNCLNADDTKHLYLSEINNNSDSTFITFLNKSSAAEGIYFLELFNDSTKIYGGYFYFKPADNYHHYPVLDVKFYSQNILSVLLQETNLTKNGILCQLNISLVREKLVEIDLNEEVCCQNLPNYNACELGVPLQKIIDGMPCSYFAVSGCRRVSIVLSENRKKVRLYEMEAEEDDDEDADMTNSARESDTSMQEENSVAE</sequence>